<dbReference type="EMBL" id="VCGU01000459">
    <property type="protein sequence ID" value="TRY61122.1"/>
    <property type="molecule type" value="Genomic_DNA"/>
</dbReference>
<dbReference type="PROSITE" id="PS50157">
    <property type="entry name" value="ZINC_FINGER_C2H2_2"/>
    <property type="match status" value="4"/>
</dbReference>
<dbReference type="InterPro" id="IPR011333">
    <property type="entry name" value="SKP1/BTB/POZ_sf"/>
</dbReference>
<dbReference type="Proteomes" id="UP000318571">
    <property type="component" value="Chromosome 8"/>
</dbReference>
<evidence type="ECO:0008006" key="8">
    <source>
        <dbReference type="Google" id="ProtNLM"/>
    </source>
</evidence>
<feature type="compositionally biased region" description="Polar residues" evidence="3">
    <location>
        <begin position="1168"/>
        <end position="1188"/>
    </location>
</feature>
<feature type="compositionally biased region" description="Acidic residues" evidence="3">
    <location>
        <begin position="603"/>
        <end position="617"/>
    </location>
</feature>
<dbReference type="Pfam" id="PF00651">
    <property type="entry name" value="BTB"/>
    <property type="match status" value="1"/>
</dbReference>
<feature type="compositionally biased region" description="Basic and acidic residues" evidence="3">
    <location>
        <begin position="726"/>
        <end position="750"/>
    </location>
</feature>
<dbReference type="GO" id="GO:0006357">
    <property type="term" value="P:regulation of transcription by RNA polymerase II"/>
    <property type="evidence" value="ECO:0007669"/>
    <property type="project" value="TreeGrafter"/>
</dbReference>
<dbReference type="SUPFAM" id="SSF57667">
    <property type="entry name" value="beta-beta-alpha zinc fingers"/>
    <property type="match status" value="2"/>
</dbReference>
<dbReference type="Pfam" id="PF00096">
    <property type="entry name" value="zf-C2H2"/>
    <property type="match status" value="2"/>
</dbReference>
<evidence type="ECO:0000313" key="6">
    <source>
        <dbReference type="EMBL" id="TRY61122.1"/>
    </source>
</evidence>
<dbReference type="GO" id="GO:0048513">
    <property type="term" value="P:animal organ development"/>
    <property type="evidence" value="ECO:0007669"/>
    <property type="project" value="UniProtKB-ARBA"/>
</dbReference>
<evidence type="ECO:0000259" key="5">
    <source>
        <dbReference type="PROSITE" id="PS50157"/>
    </source>
</evidence>
<dbReference type="GO" id="GO:0008270">
    <property type="term" value="F:zinc ion binding"/>
    <property type="evidence" value="ECO:0007669"/>
    <property type="project" value="UniProtKB-KW"/>
</dbReference>
<name>A0A553N6Q5_TIGCA</name>
<dbReference type="Gene3D" id="3.30.160.60">
    <property type="entry name" value="Classic Zinc Finger"/>
    <property type="match status" value="2"/>
</dbReference>
<evidence type="ECO:0000259" key="4">
    <source>
        <dbReference type="PROSITE" id="PS50097"/>
    </source>
</evidence>
<feature type="compositionally biased region" description="Low complexity" evidence="3">
    <location>
        <begin position="142"/>
        <end position="154"/>
    </location>
</feature>
<accession>A0A553N6Q5</accession>
<dbReference type="PROSITE" id="PS50097">
    <property type="entry name" value="BTB"/>
    <property type="match status" value="1"/>
</dbReference>
<feature type="compositionally biased region" description="Basic and acidic residues" evidence="3">
    <location>
        <begin position="201"/>
        <end position="225"/>
    </location>
</feature>
<feature type="compositionally biased region" description="Basic and acidic residues" evidence="3">
    <location>
        <begin position="580"/>
        <end position="592"/>
    </location>
</feature>
<feature type="region of interest" description="Disordered" evidence="3">
    <location>
        <begin position="76"/>
        <end position="95"/>
    </location>
</feature>
<keyword evidence="7" id="KW-1185">Reference proteome</keyword>
<protein>
    <recommendedName>
        <fullName evidence="8">Protein abrupt</fullName>
    </recommendedName>
</protein>
<keyword evidence="2" id="KW-0479">Metal-binding</keyword>
<keyword evidence="1" id="KW-0539">Nucleus</keyword>
<dbReference type="GO" id="GO:0005634">
    <property type="term" value="C:nucleus"/>
    <property type="evidence" value="ECO:0007669"/>
    <property type="project" value="TreeGrafter"/>
</dbReference>
<dbReference type="SUPFAM" id="SSF54695">
    <property type="entry name" value="POZ domain"/>
    <property type="match status" value="1"/>
</dbReference>
<feature type="compositionally biased region" description="Basic and acidic residues" evidence="3">
    <location>
        <begin position="1109"/>
        <end position="1121"/>
    </location>
</feature>
<reference evidence="6 7" key="1">
    <citation type="journal article" date="2018" name="Nat. Ecol. Evol.">
        <title>Genomic signatures of mitonuclear coevolution across populations of Tigriopus californicus.</title>
        <authorList>
            <person name="Barreto F.S."/>
            <person name="Watson E.T."/>
            <person name="Lima T.G."/>
            <person name="Willett C.S."/>
            <person name="Edmands S."/>
            <person name="Li W."/>
            <person name="Burton R.S."/>
        </authorList>
    </citation>
    <scope>NUCLEOTIDE SEQUENCE [LARGE SCALE GENOMIC DNA]</scope>
    <source>
        <strain evidence="6 7">San Diego</strain>
    </source>
</reference>
<dbReference type="SMART" id="SM00355">
    <property type="entry name" value="ZnF_C2H2"/>
    <property type="match status" value="4"/>
</dbReference>
<feature type="compositionally biased region" description="Basic and acidic residues" evidence="3">
    <location>
        <begin position="683"/>
        <end position="694"/>
    </location>
</feature>
<dbReference type="STRING" id="6832.A0A553N6Q5"/>
<feature type="domain" description="C2H2-type" evidence="5">
    <location>
        <begin position="357"/>
        <end position="385"/>
    </location>
</feature>
<feature type="domain" description="C2H2-type" evidence="5">
    <location>
        <begin position="328"/>
        <end position="352"/>
    </location>
</feature>
<evidence type="ECO:0000256" key="2">
    <source>
        <dbReference type="PROSITE-ProRule" id="PRU00042"/>
    </source>
</evidence>
<dbReference type="PANTHER" id="PTHR23110">
    <property type="entry name" value="BTB DOMAIN TRANSCRIPTION FACTOR"/>
    <property type="match status" value="1"/>
</dbReference>
<keyword evidence="2" id="KW-0863">Zinc-finger</keyword>
<dbReference type="GO" id="GO:0003006">
    <property type="term" value="P:developmental process involved in reproduction"/>
    <property type="evidence" value="ECO:0007669"/>
    <property type="project" value="UniProtKB-ARBA"/>
</dbReference>
<dbReference type="GO" id="GO:0048666">
    <property type="term" value="P:neuron development"/>
    <property type="evidence" value="ECO:0007669"/>
    <property type="project" value="UniProtKB-ARBA"/>
</dbReference>
<feature type="compositionally biased region" description="Polar residues" evidence="3">
    <location>
        <begin position="827"/>
        <end position="838"/>
    </location>
</feature>
<evidence type="ECO:0000313" key="7">
    <source>
        <dbReference type="Proteomes" id="UP000318571"/>
    </source>
</evidence>
<dbReference type="AlphaFoldDB" id="A0A553N6Q5"/>
<feature type="region of interest" description="Disordered" evidence="3">
    <location>
        <begin position="973"/>
        <end position="999"/>
    </location>
</feature>
<sequence>MNWKTVSCFIPSTCQLQTNPCQHPIIILRDIEEEDLKSLLKFMYNGEVRIPEDRMKDFLRTAETLQIRGLTDGGVTREPCAKNPNVSASKGAVGGLNSPSKPNIILAFILQSSRVQADMNGAPMSPDHFGPSAAKRHRFNGPDSRNSPSSSPKSLGDWGRRSLEPKSEEPELDNNNSTPKTESLLSQALEKHSGVSSMYDRSFRDNGDGRDGDSASDTTSDRPESLMDGLIKSSVAESELHRQLSAGSPASMGNPLFPPGLEALYRQAGFPSAFLGLAASASVSGAGSPSGPVTSIPGMPSSAPQVGLQSHAVAGKLDMMRVRATDPRPCPKCGKIYRSAHTLRTHMEDKHTICPGYRCALCGTVAKSRNSLHSHMSRQHRGISTKDLPVLPMPSPFDPALASRLLAKAGVKVSPRDLAARASPTAPRRSDLPKLDSNLLQMQSHHFPLPPSLPTSGGMGRGSHDGNRDGVHEIEDLRVSSASSPFGSNGGPGYSHAHHMRMSQGMLNPKDFAALAAAGGAQPAGGMGSALLDTYLSMIAAAGGESNPMAAALNFQNPASRAAAFAAAAAAASGNQSHNGEGKDLDRRSASEDRDDMAGELGSDADNDDLSDNDDGANDSAASGRRSPNESSMDRDEATASTDMNGAPMSPDHFGPSAAKRHRFNGPDSRNSPSSSPKSLGDWGRRSLEPKSEEPELDNNNSTPKTESLLSQALEKHSGVSSMYDRSFRDNGDGRDGDSASDTTSDRPESLMDGLIKSSVAESELHRQLSAGSPASMGNPLFPPGLEALYRQAGFPSAFLGLAASASVSGAGSPSGPVTSIPGMPSSAPQVGLQSHAGNPNLAGKLDMMRVRATDPRPCPKCGKIYRSAHTLRTHMEDKHTICPGYRCALCGTVAKSRNSLHSHMSRQHRGISTKDLPVLPMPSPFDPALASRLLAKAGVKVSPRDLAARASPTAPRRSDLPKLDSNLLQMQSHHFPLPPSLPTSGGMGRGSHDGNRDGVHEIEDLRVSSASSPFGSNGGPGYSHAHHMRMSQGMLNPKDFAALAAAGGAQPAGGMGSALLDTYLSMIAAAGGESNPMAAALNFQNPASRAAAFAAAAAAASGNQSHNGEGKDLDRRSASEDRDDMAGELGSDADNDDLSDNDDGANDSAASGRRSPNESSMDRDEATASSGPTSTSQNNHATTAASN</sequence>
<feature type="compositionally biased region" description="Polar residues" evidence="3">
    <location>
        <begin position="173"/>
        <end position="186"/>
    </location>
</feature>
<dbReference type="InterPro" id="IPR051095">
    <property type="entry name" value="Dros_DevTransReg"/>
</dbReference>
<dbReference type="Gene3D" id="3.30.710.10">
    <property type="entry name" value="Potassium Channel Kv1.1, Chain A"/>
    <property type="match status" value="1"/>
</dbReference>
<proteinExistence type="predicted"/>
<gene>
    <name evidence="6" type="ORF">TCAL_12258</name>
</gene>
<dbReference type="PROSITE" id="PS00028">
    <property type="entry name" value="ZINC_FINGER_C2H2_1"/>
    <property type="match status" value="2"/>
</dbReference>
<feature type="domain" description="BTB" evidence="4">
    <location>
        <begin position="26"/>
        <end position="52"/>
    </location>
</feature>
<dbReference type="PANTHER" id="PTHR23110:SF98">
    <property type="entry name" value="PRE-LOLA-G, ISOFORM C-RELATED"/>
    <property type="match status" value="1"/>
</dbReference>
<feature type="domain" description="C2H2-type" evidence="5">
    <location>
        <begin position="886"/>
        <end position="914"/>
    </location>
</feature>
<feature type="domain" description="C2H2-type" evidence="5">
    <location>
        <begin position="857"/>
        <end position="881"/>
    </location>
</feature>
<keyword evidence="2" id="KW-0862">Zinc</keyword>
<organism evidence="6 7">
    <name type="scientific">Tigriopus californicus</name>
    <name type="common">Marine copepod</name>
    <dbReference type="NCBI Taxonomy" id="6832"/>
    <lineage>
        <taxon>Eukaryota</taxon>
        <taxon>Metazoa</taxon>
        <taxon>Ecdysozoa</taxon>
        <taxon>Arthropoda</taxon>
        <taxon>Crustacea</taxon>
        <taxon>Multicrustacea</taxon>
        <taxon>Hexanauplia</taxon>
        <taxon>Copepoda</taxon>
        <taxon>Harpacticoida</taxon>
        <taxon>Harpacticidae</taxon>
        <taxon>Tigriopus</taxon>
    </lineage>
</organism>
<dbReference type="InterPro" id="IPR036236">
    <property type="entry name" value="Znf_C2H2_sf"/>
</dbReference>
<feature type="region of interest" description="Disordered" evidence="3">
    <location>
        <begin position="1101"/>
        <end position="1188"/>
    </location>
</feature>
<dbReference type="InterPro" id="IPR013087">
    <property type="entry name" value="Znf_C2H2_type"/>
</dbReference>
<feature type="region of interest" description="Disordered" evidence="3">
    <location>
        <begin position="118"/>
        <end position="226"/>
    </location>
</feature>
<feature type="region of interest" description="Disordered" evidence="3">
    <location>
        <begin position="572"/>
        <end position="751"/>
    </location>
</feature>
<feature type="region of interest" description="Disordered" evidence="3">
    <location>
        <begin position="444"/>
        <end position="470"/>
    </location>
</feature>
<feature type="region of interest" description="Disordered" evidence="3">
    <location>
        <begin position="810"/>
        <end position="842"/>
    </location>
</feature>
<dbReference type="OMA" id="GESNPMA"/>
<evidence type="ECO:0000256" key="3">
    <source>
        <dbReference type="SAM" id="MobiDB-lite"/>
    </source>
</evidence>
<evidence type="ECO:0000256" key="1">
    <source>
        <dbReference type="ARBA" id="ARBA00023242"/>
    </source>
</evidence>
<feature type="compositionally biased region" description="Low complexity" evidence="3">
    <location>
        <begin position="667"/>
        <end position="679"/>
    </location>
</feature>
<feature type="compositionally biased region" description="Basic and acidic residues" evidence="3">
    <location>
        <begin position="158"/>
        <end position="169"/>
    </location>
</feature>
<feature type="region of interest" description="Disordered" evidence="3">
    <location>
        <begin position="285"/>
        <end position="306"/>
    </location>
</feature>
<dbReference type="InterPro" id="IPR000210">
    <property type="entry name" value="BTB/POZ_dom"/>
</dbReference>
<comment type="caution">
    <text evidence="6">The sequence shown here is derived from an EMBL/GenBank/DDBJ whole genome shotgun (WGS) entry which is preliminary data.</text>
</comment>
<feature type="compositionally biased region" description="Acidic residues" evidence="3">
    <location>
        <begin position="1132"/>
        <end position="1146"/>
    </location>
</feature>
<feature type="compositionally biased region" description="Polar residues" evidence="3">
    <location>
        <begin position="698"/>
        <end position="711"/>
    </location>
</feature>